<gene>
    <name evidence="2" type="ORF">EX191_10790</name>
</gene>
<comment type="caution">
    <text evidence="2">The sequence shown here is derived from an EMBL/GenBank/DDBJ whole genome shotgun (WGS) entry which is preliminary data.</text>
</comment>
<dbReference type="RefSeq" id="WP_172563577.1">
    <property type="nucleotide sequence ID" value="NZ_SHOE01000009.1"/>
</dbReference>
<evidence type="ECO:0000313" key="2">
    <source>
        <dbReference type="EMBL" id="NKJ68273.1"/>
    </source>
</evidence>
<organism evidence="2 3">
    <name type="scientific">Vibrio chemaguriensis</name>
    <dbReference type="NCBI Taxonomy" id="2527672"/>
    <lineage>
        <taxon>Bacteria</taxon>
        <taxon>Pseudomonadati</taxon>
        <taxon>Pseudomonadota</taxon>
        <taxon>Gammaproteobacteria</taxon>
        <taxon>Vibrionales</taxon>
        <taxon>Vibrionaceae</taxon>
        <taxon>Vibrio</taxon>
    </lineage>
</organism>
<reference evidence="2 3" key="1">
    <citation type="journal article" date="2019" name="Curr. Microbiol.">
        <title>Vibrio chemaguriensis sp. nov., from Sundarbans, Bay of Bengal.</title>
        <authorList>
            <person name="Ghosh A."/>
            <person name="Bhadury P."/>
        </authorList>
    </citation>
    <scope>NUCLEOTIDE SEQUENCE [LARGE SCALE GENOMIC DNA]</scope>
    <source>
        <strain evidence="2 3">Iso1</strain>
    </source>
</reference>
<dbReference type="Proteomes" id="UP000778757">
    <property type="component" value="Unassembled WGS sequence"/>
</dbReference>
<keyword evidence="1" id="KW-1133">Transmembrane helix</keyword>
<proteinExistence type="predicted"/>
<evidence type="ECO:0000256" key="1">
    <source>
        <dbReference type="SAM" id="Phobius"/>
    </source>
</evidence>
<keyword evidence="1" id="KW-0812">Transmembrane</keyword>
<feature type="transmembrane region" description="Helical" evidence="1">
    <location>
        <begin position="6"/>
        <end position="37"/>
    </location>
</feature>
<evidence type="ECO:0000313" key="3">
    <source>
        <dbReference type="Proteomes" id="UP000778757"/>
    </source>
</evidence>
<sequence length="69" mass="7786">MNVVKLLLAFVMLGIVAILSFLFGIAGFVVALGMSIVMSMMLSRMEREKLEKQRHEELLEASRSNRQSD</sequence>
<name>A0ABX1HY02_9VIBR</name>
<dbReference type="EMBL" id="SHOE01000009">
    <property type="protein sequence ID" value="NKJ68273.1"/>
    <property type="molecule type" value="Genomic_DNA"/>
</dbReference>
<keyword evidence="1" id="KW-0472">Membrane</keyword>
<protein>
    <submittedName>
        <fullName evidence="2">Uncharacterized protein</fullName>
    </submittedName>
</protein>
<keyword evidence="3" id="KW-1185">Reference proteome</keyword>
<accession>A0ABX1HY02</accession>